<reference evidence="1" key="1">
    <citation type="submission" date="2021-05" db="EMBL/GenBank/DDBJ databases">
        <title>Energy efficiency and biological interactions define the core microbiome of deep oligotrophic groundwater.</title>
        <authorList>
            <person name="Mehrshad M."/>
            <person name="Lopez-Fernandez M."/>
            <person name="Bell E."/>
            <person name="Bernier-Latmani R."/>
            <person name="Bertilsson S."/>
            <person name="Dopson M."/>
        </authorList>
    </citation>
    <scope>NUCLEOTIDE SEQUENCE</scope>
    <source>
        <strain evidence="1">Modern_marine.mb.64</strain>
    </source>
</reference>
<protein>
    <submittedName>
        <fullName evidence="1">DUF3857 domain-containing protein</fullName>
    </submittedName>
</protein>
<name>A0A948RV87_UNCEI</name>
<organism evidence="1 2">
    <name type="scientific">Eiseniibacteriota bacterium</name>
    <dbReference type="NCBI Taxonomy" id="2212470"/>
    <lineage>
        <taxon>Bacteria</taxon>
        <taxon>Candidatus Eiseniibacteriota</taxon>
    </lineage>
</organism>
<proteinExistence type="predicted"/>
<dbReference type="EMBL" id="JAHJDP010000012">
    <property type="protein sequence ID" value="MBU2689592.1"/>
    <property type="molecule type" value="Genomic_DNA"/>
</dbReference>
<dbReference type="AlphaFoldDB" id="A0A948RV87"/>
<accession>A0A948RV87</accession>
<comment type="caution">
    <text evidence="1">The sequence shown here is derived from an EMBL/GenBank/DDBJ whole genome shotgun (WGS) entry which is preliminary data.</text>
</comment>
<dbReference type="Gene3D" id="2.60.40.3140">
    <property type="match status" value="1"/>
</dbReference>
<evidence type="ECO:0000313" key="1">
    <source>
        <dbReference type="EMBL" id="MBU2689592.1"/>
    </source>
</evidence>
<dbReference type="Proteomes" id="UP000777784">
    <property type="component" value="Unassembled WGS sequence"/>
</dbReference>
<gene>
    <name evidence="1" type="ORF">KJ970_01570</name>
</gene>
<evidence type="ECO:0000313" key="2">
    <source>
        <dbReference type="Proteomes" id="UP000777784"/>
    </source>
</evidence>
<sequence length="660" mass="73040">MIRFNQSLLTGFVSRNPAFHKPFLSPFPMKRRHSHAVLIGSLCLALLAGASDRAPAFDDVEVGAILRNPIEASDFPGYPGVIMAHQSYREITGSGSGLSEEHLIGRIFDPEEAESSLGQWSTDLDRELQFIEVVRARIYRGDEIKELGPDSWDESPLPGVPEKGYPKRTRFTIHFQDIRSGDLVEIHTKIHITPDPERYPVAWGVYPLCRELPIVERQIILSAPVASKIMTKIQSWPGQVARTYKGSILLYGFHTGNLPALGSLEGTIDPEEGPPCFMFSNMENWERVGFILAREFEWATTTASVGIQDSVRAFTKGKSTSRERLLALLDLMDQKIGRAPLPSDLLRYWPRSAAATFSSRWADPQDWICLLRAMGSYVGLPSQVEMIAPRADWVQEDNANPQQLPHIALKIRLPDEGTNLLIDPLRRPAGLEVSPFPGSFYGLAPIPKNPITEIGEPLPADRTRLTLDLSWDPAGGSDEWTGSAHIEGTGMAAAWIVQNLGGWHSEYDVPLPVGAGWEPILDSTPPPTLVENWAASSATTEFRWRQPLRRAGEDSPAVRILSLLPTWRDLLETTPSSSLRPEGPMTWTTRLQIPSEFCPGAGNNTWNETSKCGSWKISMSLGEGSTLQFEEVLVWEPGEGCTGTLQGLEAARRKTLGIEG</sequence>
<dbReference type="Gene3D" id="3.10.620.30">
    <property type="match status" value="1"/>
</dbReference>